<dbReference type="Proteomes" id="UP000649617">
    <property type="component" value="Unassembled WGS sequence"/>
</dbReference>
<dbReference type="PROSITE" id="PS51352">
    <property type="entry name" value="THIOREDOXIN_2"/>
    <property type="match status" value="1"/>
</dbReference>
<keyword evidence="4" id="KW-1185">Reference proteome</keyword>
<organism evidence="3 4">
    <name type="scientific">Symbiodinium pilosum</name>
    <name type="common">Dinoflagellate</name>
    <dbReference type="NCBI Taxonomy" id="2952"/>
    <lineage>
        <taxon>Eukaryota</taxon>
        <taxon>Sar</taxon>
        <taxon>Alveolata</taxon>
        <taxon>Dinophyceae</taxon>
        <taxon>Suessiales</taxon>
        <taxon>Symbiodiniaceae</taxon>
        <taxon>Symbiodinium</taxon>
    </lineage>
</organism>
<gene>
    <name evidence="3" type="primary">P4HB</name>
    <name evidence="3" type="ORF">SPIL2461_LOCUS19611</name>
</gene>
<feature type="domain" description="Thioredoxin" evidence="2">
    <location>
        <begin position="10"/>
        <end position="135"/>
    </location>
</feature>
<dbReference type="GO" id="GO:0006457">
    <property type="term" value="P:protein folding"/>
    <property type="evidence" value="ECO:0007669"/>
    <property type="project" value="TreeGrafter"/>
</dbReference>
<evidence type="ECO:0000313" key="3">
    <source>
        <dbReference type="EMBL" id="CAE7698148.1"/>
    </source>
</evidence>
<evidence type="ECO:0000313" key="4">
    <source>
        <dbReference type="Proteomes" id="UP000649617"/>
    </source>
</evidence>
<evidence type="ECO:0000256" key="1">
    <source>
        <dbReference type="ARBA" id="ARBA00006347"/>
    </source>
</evidence>
<dbReference type="OrthoDB" id="417909at2759"/>
<dbReference type="PANTHER" id="PTHR18929:SF243">
    <property type="entry name" value="PROTEIN DISULFIDE ISOMERASE"/>
    <property type="match status" value="1"/>
</dbReference>
<protein>
    <submittedName>
        <fullName evidence="3">P4HB protein</fullName>
    </submittedName>
</protein>
<dbReference type="Gene3D" id="3.40.30.10">
    <property type="entry name" value="Glutaredoxin"/>
    <property type="match status" value="2"/>
</dbReference>
<reference evidence="3" key="1">
    <citation type="submission" date="2021-02" db="EMBL/GenBank/DDBJ databases">
        <authorList>
            <person name="Dougan E. K."/>
            <person name="Rhodes N."/>
            <person name="Thang M."/>
            <person name="Chan C."/>
        </authorList>
    </citation>
    <scope>NUCLEOTIDE SEQUENCE</scope>
</reference>
<dbReference type="SUPFAM" id="SSF52833">
    <property type="entry name" value="Thioredoxin-like"/>
    <property type="match status" value="1"/>
</dbReference>
<dbReference type="InterPro" id="IPR036249">
    <property type="entry name" value="Thioredoxin-like_sf"/>
</dbReference>
<sequence>MLLWLALPVCLLAKKRLPITLTAGNPDGKKGEKAFLETINSTKSVLVSFNSFRQSCKPCTDLQPELKKAAKKLKTKGILCGSVDVDLAANMHLKATQNVTSIPSIHLFRKGTALSKLEGFQSASSIEQWVAAVDIPAVEVFETQALFDKAVQRRKWSETMFAATGGPKLQELLDSVAVKGHMDGWGTRTRYLFWSDGGRGRPFAAVYRGVNEMEHFDASGQVSTEMLEEFLKESAPLFGQATMDDLTSVFGKGSKGNVFVCFAPDIFETQTKKYARTFQKVAKKWKSYGFVFLDVRDPVANLLKLECKDFPTVTLKLLMKPFRTFTKSFAKEEVTEKNLALFLKESLEANRQASSSEL</sequence>
<accession>A0A812WZM9</accession>
<dbReference type="GO" id="GO:0003756">
    <property type="term" value="F:protein disulfide isomerase activity"/>
    <property type="evidence" value="ECO:0007669"/>
    <property type="project" value="TreeGrafter"/>
</dbReference>
<comment type="caution">
    <text evidence="3">The sequence shown here is derived from an EMBL/GenBank/DDBJ whole genome shotgun (WGS) entry which is preliminary data.</text>
</comment>
<dbReference type="EMBL" id="CAJNIZ010044690">
    <property type="protein sequence ID" value="CAE7698148.1"/>
    <property type="molecule type" value="Genomic_DNA"/>
</dbReference>
<comment type="similarity">
    <text evidence="1">Belongs to the protein disulfide isomerase family.</text>
</comment>
<evidence type="ECO:0000259" key="2">
    <source>
        <dbReference type="PROSITE" id="PS51352"/>
    </source>
</evidence>
<name>A0A812WZM9_SYMPI</name>
<proteinExistence type="inferred from homology"/>
<dbReference type="GO" id="GO:0034976">
    <property type="term" value="P:response to endoplasmic reticulum stress"/>
    <property type="evidence" value="ECO:0007669"/>
    <property type="project" value="TreeGrafter"/>
</dbReference>
<dbReference type="GO" id="GO:0005783">
    <property type="term" value="C:endoplasmic reticulum"/>
    <property type="evidence" value="ECO:0007669"/>
    <property type="project" value="TreeGrafter"/>
</dbReference>
<dbReference type="AlphaFoldDB" id="A0A812WZM9"/>
<dbReference type="CDD" id="cd02947">
    <property type="entry name" value="TRX_family"/>
    <property type="match status" value="1"/>
</dbReference>
<dbReference type="Pfam" id="PF00085">
    <property type="entry name" value="Thioredoxin"/>
    <property type="match status" value="1"/>
</dbReference>
<dbReference type="InterPro" id="IPR013766">
    <property type="entry name" value="Thioredoxin_domain"/>
</dbReference>
<dbReference type="PANTHER" id="PTHR18929">
    <property type="entry name" value="PROTEIN DISULFIDE ISOMERASE"/>
    <property type="match status" value="1"/>
</dbReference>